<keyword evidence="4" id="KW-1185">Reference proteome</keyword>
<organism evidence="3 4">
    <name type="scientific">Synchytrium microbalum</name>
    <dbReference type="NCBI Taxonomy" id="1806994"/>
    <lineage>
        <taxon>Eukaryota</taxon>
        <taxon>Fungi</taxon>
        <taxon>Fungi incertae sedis</taxon>
        <taxon>Chytridiomycota</taxon>
        <taxon>Chytridiomycota incertae sedis</taxon>
        <taxon>Chytridiomycetes</taxon>
        <taxon>Synchytriales</taxon>
        <taxon>Synchytriaceae</taxon>
        <taxon>Synchytrium</taxon>
    </lineage>
</organism>
<comment type="caution">
    <text evidence="3">The sequence shown here is derived from an EMBL/GenBank/DDBJ whole genome shotgun (WGS) entry which is preliminary data.</text>
</comment>
<accession>A0A507C7U0</accession>
<evidence type="ECO:0000313" key="4">
    <source>
        <dbReference type="Proteomes" id="UP000319731"/>
    </source>
</evidence>
<evidence type="ECO:0000256" key="1">
    <source>
        <dbReference type="SAM" id="MobiDB-lite"/>
    </source>
</evidence>
<dbReference type="STRING" id="1806994.A0A507C7U0"/>
<dbReference type="GO" id="GO:0003723">
    <property type="term" value="F:RNA binding"/>
    <property type="evidence" value="ECO:0007669"/>
    <property type="project" value="TreeGrafter"/>
</dbReference>
<feature type="compositionally biased region" description="Basic and acidic residues" evidence="1">
    <location>
        <begin position="175"/>
        <end position="204"/>
    </location>
</feature>
<feature type="compositionally biased region" description="Basic residues" evidence="1">
    <location>
        <begin position="97"/>
        <end position="108"/>
    </location>
</feature>
<dbReference type="OrthoDB" id="21625at2759"/>
<protein>
    <recommendedName>
        <fullName evidence="2">WIBG Mago-binding domain-containing protein</fullName>
    </recommendedName>
</protein>
<feature type="region of interest" description="Disordered" evidence="1">
    <location>
        <begin position="83"/>
        <end position="204"/>
    </location>
</feature>
<dbReference type="InterPro" id="IPR036348">
    <property type="entry name" value="WIBG_N_sf"/>
</dbReference>
<feature type="domain" description="WIBG Mago-binding" evidence="2">
    <location>
        <begin position="15"/>
        <end position="41"/>
    </location>
</feature>
<reference evidence="3 4" key="1">
    <citation type="journal article" date="2019" name="Sci. Rep.">
        <title>Comparative genomics of chytrid fungi reveal insights into the obligate biotrophic and pathogenic lifestyle of Synchytrium endobioticum.</title>
        <authorList>
            <person name="van de Vossenberg B.T.L.H."/>
            <person name="Warris S."/>
            <person name="Nguyen H.D.T."/>
            <person name="van Gent-Pelzer M.P.E."/>
            <person name="Joly D.L."/>
            <person name="van de Geest H.C."/>
            <person name="Bonants P.J.M."/>
            <person name="Smith D.S."/>
            <person name="Levesque C.A."/>
            <person name="van der Lee T.A.J."/>
        </authorList>
    </citation>
    <scope>NUCLEOTIDE SEQUENCE [LARGE SCALE GENOMIC DNA]</scope>
    <source>
        <strain evidence="3 4">JEL517</strain>
    </source>
</reference>
<dbReference type="AlphaFoldDB" id="A0A507C7U0"/>
<dbReference type="GeneID" id="42002190"/>
<dbReference type="GO" id="GO:0035145">
    <property type="term" value="C:exon-exon junction complex"/>
    <property type="evidence" value="ECO:0007669"/>
    <property type="project" value="TreeGrafter"/>
</dbReference>
<feature type="compositionally biased region" description="Low complexity" evidence="1">
    <location>
        <begin position="130"/>
        <end position="161"/>
    </location>
</feature>
<dbReference type="GO" id="GO:0005737">
    <property type="term" value="C:cytoplasm"/>
    <property type="evidence" value="ECO:0007669"/>
    <property type="project" value="TreeGrafter"/>
</dbReference>
<proteinExistence type="predicted"/>
<dbReference type="InterPro" id="IPR015362">
    <property type="entry name" value="WIBG_mago-bd"/>
</dbReference>
<dbReference type="EMBL" id="QEAO01000003">
    <property type="protein sequence ID" value="TPX37117.1"/>
    <property type="molecule type" value="Genomic_DNA"/>
</dbReference>
<feature type="region of interest" description="Disordered" evidence="1">
    <location>
        <begin position="1"/>
        <end position="25"/>
    </location>
</feature>
<dbReference type="GO" id="GO:1903259">
    <property type="term" value="P:exon-exon junction complex disassembly"/>
    <property type="evidence" value="ECO:0007669"/>
    <property type="project" value="InterPro"/>
</dbReference>
<dbReference type="RefSeq" id="XP_031027187.1">
    <property type="nucleotide sequence ID" value="XM_031166893.1"/>
</dbReference>
<dbReference type="Pfam" id="PF09282">
    <property type="entry name" value="Mago-bind"/>
    <property type="match status" value="1"/>
</dbReference>
<dbReference type="Proteomes" id="UP000319731">
    <property type="component" value="Unassembled WGS sequence"/>
</dbReference>
<evidence type="ECO:0000259" key="2">
    <source>
        <dbReference type="SMART" id="SM01273"/>
    </source>
</evidence>
<dbReference type="PANTHER" id="PTHR22959">
    <property type="entry name" value="PYM PROTEIN"/>
    <property type="match status" value="1"/>
</dbReference>
<dbReference type="SUPFAM" id="SSF101931">
    <property type="entry name" value="Pym (Within the bgcn gene intron protein, WIBG), N-terminal domain"/>
    <property type="match status" value="1"/>
</dbReference>
<name>A0A507C7U0_9FUNG</name>
<sequence>MSKASGIIELPTPDGQRVIPASRRADGSVRKELRVRAGYTPQEDVGRFTTSKIESSKAPAGYIPGRGIVEANAKAEKSVGQHVYQYDDGGSDEVKSKSAKKNEKRRAAKAMNGITASVGSNDGDHDDVASKGAAVASVSSSKPTTTTTATPGTASAPTSAADTEKKIKALKKKLRQAEQLRDKGDLDALSPEERDKVGKIKSMEDEIGELESMVKQLGI</sequence>
<dbReference type="PANTHER" id="PTHR22959:SF0">
    <property type="entry name" value="PARTNER OF Y14 AND MAGO"/>
    <property type="match status" value="1"/>
</dbReference>
<evidence type="ECO:0000313" key="3">
    <source>
        <dbReference type="EMBL" id="TPX37117.1"/>
    </source>
</evidence>
<gene>
    <name evidence="3" type="ORF">SmJEL517_g00965</name>
</gene>
<dbReference type="InterPro" id="IPR039333">
    <property type="entry name" value="PYM1"/>
</dbReference>
<dbReference type="SMART" id="SM01273">
    <property type="entry name" value="Mago-bind"/>
    <property type="match status" value="1"/>
</dbReference>